<dbReference type="EMBL" id="CP108313">
    <property type="protein sequence ID" value="WTW66941.1"/>
    <property type="molecule type" value="Genomic_DNA"/>
</dbReference>
<organism evidence="3">
    <name type="scientific">Streptomyces sp. NBC_00008</name>
    <dbReference type="NCBI Taxonomy" id="2903610"/>
    <lineage>
        <taxon>Bacteria</taxon>
        <taxon>Bacillati</taxon>
        <taxon>Actinomycetota</taxon>
        <taxon>Actinomycetes</taxon>
        <taxon>Kitasatosporales</taxon>
        <taxon>Streptomycetaceae</taxon>
        <taxon>Streptomyces</taxon>
    </lineage>
</organism>
<gene>
    <name evidence="3" type="ORF">OG398_00975</name>
</gene>
<dbReference type="NCBIfam" id="NF047619">
    <property type="entry name" value="NADase_discoid"/>
    <property type="match status" value="1"/>
</dbReference>
<dbReference type="InterPro" id="IPR008979">
    <property type="entry name" value="Galactose-bd-like_sf"/>
</dbReference>
<protein>
    <submittedName>
        <fullName evidence="3">Zinc ribbon domain-containing protein</fullName>
    </submittedName>
</protein>
<feature type="compositionally biased region" description="Low complexity" evidence="1">
    <location>
        <begin position="89"/>
        <end position="110"/>
    </location>
</feature>
<evidence type="ECO:0000256" key="1">
    <source>
        <dbReference type="SAM" id="MobiDB-lite"/>
    </source>
</evidence>
<feature type="transmembrane region" description="Helical" evidence="2">
    <location>
        <begin position="183"/>
        <end position="204"/>
    </location>
</feature>
<evidence type="ECO:0000256" key="2">
    <source>
        <dbReference type="SAM" id="Phobius"/>
    </source>
</evidence>
<dbReference type="SUPFAM" id="SSF49785">
    <property type="entry name" value="Galactose-binding domain-like"/>
    <property type="match status" value="1"/>
</dbReference>
<dbReference type="AlphaFoldDB" id="A0AAU2VHD8"/>
<name>A0AAU2VHD8_9ACTN</name>
<keyword evidence="2" id="KW-1133">Transmembrane helix</keyword>
<sequence>MRACPTCGASNGSADDFCGNCGAYLGWSETEPAPGTPPVNTPAPPERPAAPAPAEPTPAQTAAAPPPTPSPPTPPPAATPPTPAPVASPAPASRAPEASAQDPVLPVLPAKPVAPRPVVRPVAAPEEAAGVPCPACDTPNLPGRRFCRRCAAPLNPEAKPPPLPWWRTVWPFRRRARASSGRVVRGLVILAVLLALCAGGLLLLPAGRALIEDTKDKMGKPKAVTPVAIAASAEIPRHPAKNTTDGLNNRYWGAPGPEASVTYTFSKPFRLVDLLITNGASKSPEDYARQGRALRVDLEVTTQDGDKHTKQVTLSDKAGSQTVSTGISDVKTVRLVLSSPAGLTKGRHLALAEVEFFQRS</sequence>
<feature type="compositionally biased region" description="Pro residues" evidence="1">
    <location>
        <begin position="64"/>
        <end position="88"/>
    </location>
</feature>
<accession>A0AAU2VHD8</accession>
<feature type="region of interest" description="Disordered" evidence="1">
    <location>
        <begin position="1"/>
        <end position="110"/>
    </location>
</feature>
<dbReference type="InterPro" id="IPR057561">
    <property type="entry name" value="NADase_transloc"/>
</dbReference>
<evidence type="ECO:0000313" key="3">
    <source>
        <dbReference type="EMBL" id="WTW66941.1"/>
    </source>
</evidence>
<reference evidence="3" key="1">
    <citation type="submission" date="2022-10" db="EMBL/GenBank/DDBJ databases">
        <title>The complete genomes of actinobacterial strains from the NBC collection.</title>
        <authorList>
            <person name="Joergensen T.S."/>
            <person name="Alvarez Arevalo M."/>
            <person name="Sterndorff E.B."/>
            <person name="Faurdal D."/>
            <person name="Vuksanovic O."/>
            <person name="Mourched A.-S."/>
            <person name="Charusanti P."/>
            <person name="Shaw S."/>
            <person name="Blin K."/>
            <person name="Weber T."/>
        </authorList>
    </citation>
    <scope>NUCLEOTIDE SEQUENCE</scope>
    <source>
        <strain evidence="3">NBC_00008</strain>
    </source>
</reference>
<keyword evidence="2" id="KW-0812">Transmembrane</keyword>
<dbReference type="Gene3D" id="2.60.120.260">
    <property type="entry name" value="Galactose-binding domain-like"/>
    <property type="match status" value="1"/>
</dbReference>
<feature type="compositionally biased region" description="Pro residues" evidence="1">
    <location>
        <begin position="34"/>
        <end position="56"/>
    </location>
</feature>
<proteinExistence type="predicted"/>
<keyword evidence="2" id="KW-0472">Membrane</keyword>